<dbReference type="EMBL" id="WTPW01000476">
    <property type="protein sequence ID" value="KAF0507773.1"/>
    <property type="molecule type" value="Genomic_DNA"/>
</dbReference>
<feature type="modified residue" description="4-aspartylphosphate" evidence="2">
    <location>
        <position position="8"/>
    </location>
</feature>
<dbReference type="Gene3D" id="3.40.50.2300">
    <property type="match status" value="1"/>
</dbReference>
<dbReference type="InterPro" id="IPR011006">
    <property type="entry name" value="CheY-like_superfamily"/>
</dbReference>
<dbReference type="GO" id="GO:0000155">
    <property type="term" value="F:phosphorelay sensor kinase activity"/>
    <property type="evidence" value="ECO:0007669"/>
    <property type="project" value="TreeGrafter"/>
</dbReference>
<dbReference type="InterPro" id="IPR001789">
    <property type="entry name" value="Sig_transdc_resp-reg_receiver"/>
</dbReference>
<dbReference type="SUPFAM" id="SSF52172">
    <property type="entry name" value="CheY-like"/>
    <property type="match status" value="1"/>
</dbReference>
<comment type="caution">
    <text evidence="4">The sequence shown here is derived from an EMBL/GenBank/DDBJ whole genome shotgun (WGS) entry which is preliminary data.</text>
</comment>
<keyword evidence="5" id="KW-1185">Reference proteome</keyword>
<keyword evidence="1 2" id="KW-0597">Phosphoprotein</keyword>
<evidence type="ECO:0000256" key="1">
    <source>
        <dbReference type="ARBA" id="ARBA00022553"/>
    </source>
</evidence>
<dbReference type="PANTHER" id="PTHR43547">
    <property type="entry name" value="TWO-COMPONENT HISTIDINE KINASE"/>
    <property type="match status" value="1"/>
</dbReference>
<evidence type="ECO:0000313" key="4">
    <source>
        <dbReference type="EMBL" id="KAF0507773.1"/>
    </source>
</evidence>
<dbReference type="SMART" id="SM00448">
    <property type="entry name" value="REC"/>
    <property type="match status" value="1"/>
</dbReference>
<gene>
    <name evidence="4" type="ORF">F8M41_018916</name>
</gene>
<reference evidence="4 5" key="1">
    <citation type="journal article" date="2019" name="Environ. Microbiol.">
        <title>At the nexus of three kingdoms: the genome of the mycorrhizal fungus Gigaspora margarita provides insights into plant, endobacterial and fungal interactions.</title>
        <authorList>
            <person name="Venice F."/>
            <person name="Ghignone S."/>
            <person name="Salvioli di Fossalunga A."/>
            <person name="Amselem J."/>
            <person name="Novero M."/>
            <person name="Xianan X."/>
            <person name="Sedzielewska Toro K."/>
            <person name="Morin E."/>
            <person name="Lipzen A."/>
            <person name="Grigoriev I.V."/>
            <person name="Henrissat B."/>
            <person name="Martin F.M."/>
            <person name="Bonfante P."/>
        </authorList>
    </citation>
    <scope>NUCLEOTIDE SEQUENCE [LARGE SCALE GENOMIC DNA]</scope>
    <source>
        <strain evidence="4 5">BEG34</strain>
    </source>
</reference>
<evidence type="ECO:0000259" key="3">
    <source>
        <dbReference type="PROSITE" id="PS50110"/>
    </source>
</evidence>
<keyword evidence="4" id="KW-0418">Kinase</keyword>
<feature type="domain" description="Response regulatory" evidence="3">
    <location>
        <begin position="1"/>
        <end position="75"/>
    </location>
</feature>
<keyword evidence="4" id="KW-0808">Transferase</keyword>
<protein>
    <submittedName>
        <fullName evidence="4">Protein-histidine kinase</fullName>
    </submittedName>
</protein>
<dbReference type="Proteomes" id="UP000439903">
    <property type="component" value="Unassembled WGS sequence"/>
</dbReference>
<proteinExistence type="predicted"/>
<evidence type="ECO:0000313" key="5">
    <source>
        <dbReference type="Proteomes" id="UP000439903"/>
    </source>
</evidence>
<accession>A0A8H4AKR6</accession>
<evidence type="ECO:0000256" key="2">
    <source>
        <dbReference type="PROSITE-ProRule" id="PRU00169"/>
    </source>
</evidence>
<sequence>MPDLILSDIMMPNMNGYELLYELRTSAKTRLIPIILLSAKTGEDSQVEGLDRGADDYLLKPFSSRELITRIRANIELSLLRRKISFQQSKQEEIKQLLVSISNKVLSGFNLNETLLNIIKEIHRKLPSERIFIISNDQSESVNNKIIALYEGKESTAPVTNLLAEINYKNESQTLTNLQEVLNNNSEINVLFRCIL</sequence>
<organism evidence="4 5">
    <name type="scientific">Gigaspora margarita</name>
    <dbReference type="NCBI Taxonomy" id="4874"/>
    <lineage>
        <taxon>Eukaryota</taxon>
        <taxon>Fungi</taxon>
        <taxon>Fungi incertae sedis</taxon>
        <taxon>Mucoromycota</taxon>
        <taxon>Glomeromycotina</taxon>
        <taxon>Glomeromycetes</taxon>
        <taxon>Diversisporales</taxon>
        <taxon>Gigasporaceae</taxon>
        <taxon>Gigaspora</taxon>
    </lineage>
</organism>
<dbReference type="OrthoDB" id="2431898at2759"/>
<dbReference type="AlphaFoldDB" id="A0A8H4AKR6"/>
<name>A0A8H4AKR6_GIGMA</name>
<dbReference type="PANTHER" id="PTHR43547:SF2">
    <property type="entry name" value="HYBRID SIGNAL TRANSDUCTION HISTIDINE KINASE C"/>
    <property type="match status" value="1"/>
</dbReference>
<dbReference type="PROSITE" id="PS50110">
    <property type="entry name" value="RESPONSE_REGULATORY"/>
    <property type="match status" value="1"/>
</dbReference>
<dbReference type="Pfam" id="PF00072">
    <property type="entry name" value="Response_reg"/>
    <property type="match status" value="1"/>
</dbReference>